<feature type="region of interest" description="Disordered" evidence="1">
    <location>
        <begin position="77"/>
        <end position="98"/>
    </location>
</feature>
<protein>
    <submittedName>
        <fullName evidence="3">DNA pilot protein</fullName>
    </submittedName>
</protein>
<evidence type="ECO:0000313" key="2">
    <source>
        <dbReference type="EMBL" id="XCD05316.1"/>
    </source>
</evidence>
<reference evidence="3" key="1">
    <citation type="submission" date="2024-03" db="EMBL/GenBank/DDBJ databases">
        <title>Diverse circular DNA viruses in blood, oral, and fecal samples of captive lemurs.</title>
        <authorList>
            <person name="Paietta E.N."/>
            <person name="Kraberger S."/>
            <person name="Lund M.C."/>
            <person name="Custer J.M."/>
            <person name="Vargas K.M."/>
            <person name="Ehmke E.E."/>
            <person name="Yoder A.D."/>
            <person name="Varsani A."/>
        </authorList>
    </citation>
    <scope>NUCLEOTIDE SEQUENCE</scope>
    <source>
        <strain evidence="2">Duke_24FS_66</strain>
        <strain evidence="3">Duke_26_48</strain>
    </source>
</reference>
<proteinExistence type="predicted"/>
<evidence type="ECO:0000256" key="1">
    <source>
        <dbReference type="SAM" id="MobiDB-lite"/>
    </source>
</evidence>
<sequence>MATVAAPLTAGASLALLEDSKGYNVIDHLRGKPDIDEQNKFNALEAQKQREFEREMSNTAYQRGYADMAAAGLNPNLAGGQGGASTPSGTAASSAGTPESIGSTMANVASAGSSIAGALKTLTENKYVPEQKKAEIANTTADTVLKGAQTQNTNTDTQKIKAETEQMKLITKMLPEKQQIENELNKAKTQKEKQEIINKAITNAYNKTFGTNPDMSKAERIGMIAYDLLVKFPVNGINWAIKTAIEQTK</sequence>
<accession>A0AAU8B6N1</accession>
<name>A0AAU8B6N1_9VIRU</name>
<dbReference type="EMBL" id="PP511727">
    <property type="protein sequence ID" value="XCD06916.1"/>
    <property type="molecule type" value="Genomic_DNA"/>
</dbReference>
<evidence type="ECO:0000313" key="3">
    <source>
        <dbReference type="EMBL" id="XCD06916.1"/>
    </source>
</evidence>
<dbReference type="EMBL" id="PP511544">
    <property type="protein sequence ID" value="XCD05316.1"/>
    <property type="molecule type" value="Genomic_DNA"/>
</dbReference>
<organism evidence="3">
    <name type="scientific">Dulem virus 207</name>
    <dbReference type="NCBI Taxonomy" id="3145684"/>
    <lineage>
        <taxon>Viruses</taxon>
        <taxon>Monodnaviria</taxon>
        <taxon>Sangervirae</taxon>
        <taxon>Phixviricota</taxon>
        <taxon>Malgrandaviricetes</taxon>
        <taxon>Petitvirales</taxon>
        <taxon>Microviridae</taxon>
        <taxon>Microvirus</taxon>
    </lineage>
</organism>